<dbReference type="InterPro" id="IPR002401">
    <property type="entry name" value="Cyt_P450_E_grp-I"/>
</dbReference>
<dbReference type="Pfam" id="PF00067">
    <property type="entry name" value="p450"/>
    <property type="match status" value="1"/>
</dbReference>
<accession>A0A5C3LXA9</accession>
<comment type="similarity">
    <text evidence="3 10">Belongs to the cytochrome P450 family.</text>
</comment>
<gene>
    <name evidence="12" type="ORF">BDQ12DRAFT_684921</name>
</gene>
<dbReference type="PRINTS" id="PR00463">
    <property type="entry name" value="EP450I"/>
</dbReference>
<evidence type="ECO:0000313" key="13">
    <source>
        <dbReference type="Proteomes" id="UP000308652"/>
    </source>
</evidence>
<keyword evidence="13" id="KW-1185">Reference proteome</keyword>
<reference evidence="12 13" key="1">
    <citation type="journal article" date="2019" name="Nat. Ecol. Evol.">
        <title>Megaphylogeny resolves global patterns of mushroom evolution.</title>
        <authorList>
            <person name="Varga T."/>
            <person name="Krizsan K."/>
            <person name="Foldi C."/>
            <person name="Dima B."/>
            <person name="Sanchez-Garcia M."/>
            <person name="Sanchez-Ramirez S."/>
            <person name="Szollosi G.J."/>
            <person name="Szarkandi J.G."/>
            <person name="Papp V."/>
            <person name="Albert L."/>
            <person name="Andreopoulos W."/>
            <person name="Angelini C."/>
            <person name="Antonin V."/>
            <person name="Barry K.W."/>
            <person name="Bougher N.L."/>
            <person name="Buchanan P."/>
            <person name="Buyck B."/>
            <person name="Bense V."/>
            <person name="Catcheside P."/>
            <person name="Chovatia M."/>
            <person name="Cooper J."/>
            <person name="Damon W."/>
            <person name="Desjardin D."/>
            <person name="Finy P."/>
            <person name="Geml J."/>
            <person name="Haridas S."/>
            <person name="Hughes K."/>
            <person name="Justo A."/>
            <person name="Karasinski D."/>
            <person name="Kautmanova I."/>
            <person name="Kiss B."/>
            <person name="Kocsube S."/>
            <person name="Kotiranta H."/>
            <person name="LaButti K.M."/>
            <person name="Lechner B.E."/>
            <person name="Liimatainen K."/>
            <person name="Lipzen A."/>
            <person name="Lukacs Z."/>
            <person name="Mihaltcheva S."/>
            <person name="Morgado L.N."/>
            <person name="Niskanen T."/>
            <person name="Noordeloos M.E."/>
            <person name="Ohm R.A."/>
            <person name="Ortiz-Santana B."/>
            <person name="Ovrebo C."/>
            <person name="Racz N."/>
            <person name="Riley R."/>
            <person name="Savchenko A."/>
            <person name="Shiryaev A."/>
            <person name="Soop K."/>
            <person name="Spirin V."/>
            <person name="Szebenyi C."/>
            <person name="Tomsovsky M."/>
            <person name="Tulloss R.E."/>
            <person name="Uehling J."/>
            <person name="Grigoriev I.V."/>
            <person name="Vagvolgyi C."/>
            <person name="Papp T."/>
            <person name="Martin F.M."/>
            <person name="Miettinen O."/>
            <person name="Hibbett D.S."/>
            <person name="Nagy L.G."/>
        </authorList>
    </citation>
    <scope>NUCLEOTIDE SEQUENCE [LARGE SCALE GENOMIC DNA]</scope>
    <source>
        <strain evidence="12 13">CBS 166.37</strain>
    </source>
</reference>
<dbReference type="Gene3D" id="1.10.630.10">
    <property type="entry name" value="Cytochrome P450"/>
    <property type="match status" value="1"/>
</dbReference>
<dbReference type="CDD" id="cd11065">
    <property type="entry name" value="CYP64-like"/>
    <property type="match status" value="1"/>
</dbReference>
<comment type="cofactor">
    <cofactor evidence="1 9">
        <name>heme</name>
        <dbReference type="ChEBI" id="CHEBI:30413"/>
    </cofactor>
</comment>
<dbReference type="AlphaFoldDB" id="A0A5C3LXA9"/>
<dbReference type="SUPFAM" id="SSF48264">
    <property type="entry name" value="Cytochrome P450"/>
    <property type="match status" value="1"/>
</dbReference>
<sequence>MDSSFVFVELALAVVLLITSYCIYRSLTASHPHYPPGPRPHPFIGNVFQMPTESPEKVFAQWGAEYGDVVHVNVLGQPMIILNSLRSVRDLLDKRGSIYSDRPRFVLLSELMGWKHASTHTRYGPRFRKHRRFFNSIFNQRDVVNLRPLQDKETLTLLRGMIEEPDHFMDHFRRYAAATILKITYGYDINSADDLFVRLAERAGTLTVASGSPAATLVDFFPSMRHIPTWAPFASFKRDALEVCKAVDEMMDIPFERVKADLKLGNAVPSYTSTLLGLHNLDGSISPEDEEDIKGSAGTLFVAAEDTTTAVLKSFMLAMVLHPEVFREVQNEMDTVVGNQRLPVIDDRSSLPYLDCVLKEVVRWNPPVPLGIPHRLMEDDTYRDYLLPGGSTVIANIYAILQDFTEPDSFRPERFLDNPDLLDPRDVIFGFGRRLCPGRHFADSSIWSISANIVATMDIGKAIDEKGNEVTPPAEYTSGFVRHPKEFKCSIKPRSDKAVLDLIFSKQSSINGIRN</sequence>
<evidence type="ECO:0000313" key="12">
    <source>
        <dbReference type="EMBL" id="TFK37580.1"/>
    </source>
</evidence>
<evidence type="ECO:0000256" key="8">
    <source>
        <dbReference type="ARBA" id="ARBA00023033"/>
    </source>
</evidence>
<keyword evidence="11" id="KW-1133">Transmembrane helix</keyword>
<evidence type="ECO:0000256" key="6">
    <source>
        <dbReference type="ARBA" id="ARBA00023002"/>
    </source>
</evidence>
<dbReference type="PROSITE" id="PS00086">
    <property type="entry name" value="CYTOCHROME_P450"/>
    <property type="match status" value="1"/>
</dbReference>
<dbReference type="InterPro" id="IPR050364">
    <property type="entry name" value="Cytochrome_P450_fung"/>
</dbReference>
<dbReference type="InterPro" id="IPR001128">
    <property type="entry name" value="Cyt_P450"/>
</dbReference>
<dbReference type="InterPro" id="IPR036396">
    <property type="entry name" value="Cyt_P450_sf"/>
</dbReference>
<dbReference type="InterPro" id="IPR017972">
    <property type="entry name" value="Cyt_P450_CS"/>
</dbReference>
<keyword evidence="8 10" id="KW-0503">Monooxygenase</keyword>
<keyword evidence="11" id="KW-0472">Membrane</keyword>
<feature type="transmembrane region" description="Helical" evidence="11">
    <location>
        <begin position="6"/>
        <end position="24"/>
    </location>
</feature>
<dbReference type="OrthoDB" id="2789670at2759"/>
<protein>
    <submittedName>
        <fullName evidence="12">Cytochrome P450</fullName>
    </submittedName>
</protein>
<keyword evidence="7 9" id="KW-0408">Iron</keyword>
<feature type="binding site" description="axial binding residue" evidence="9">
    <location>
        <position position="436"/>
    </location>
    <ligand>
        <name>heme</name>
        <dbReference type="ChEBI" id="CHEBI:30413"/>
    </ligand>
    <ligandPart>
        <name>Fe</name>
        <dbReference type="ChEBI" id="CHEBI:18248"/>
    </ligandPart>
</feature>
<evidence type="ECO:0000256" key="2">
    <source>
        <dbReference type="ARBA" id="ARBA00005179"/>
    </source>
</evidence>
<keyword evidence="5 9" id="KW-0479">Metal-binding</keyword>
<dbReference type="Proteomes" id="UP000308652">
    <property type="component" value="Unassembled WGS sequence"/>
</dbReference>
<evidence type="ECO:0000256" key="1">
    <source>
        <dbReference type="ARBA" id="ARBA00001971"/>
    </source>
</evidence>
<proteinExistence type="inferred from homology"/>
<dbReference type="PANTHER" id="PTHR46300">
    <property type="entry name" value="P450, PUTATIVE (EUROFUNG)-RELATED-RELATED"/>
    <property type="match status" value="1"/>
</dbReference>
<dbReference type="EMBL" id="ML213607">
    <property type="protein sequence ID" value="TFK37580.1"/>
    <property type="molecule type" value="Genomic_DNA"/>
</dbReference>
<dbReference type="GO" id="GO:0016705">
    <property type="term" value="F:oxidoreductase activity, acting on paired donors, with incorporation or reduction of molecular oxygen"/>
    <property type="evidence" value="ECO:0007669"/>
    <property type="project" value="InterPro"/>
</dbReference>
<keyword evidence="6 10" id="KW-0560">Oxidoreductase</keyword>
<evidence type="ECO:0000256" key="4">
    <source>
        <dbReference type="ARBA" id="ARBA00022617"/>
    </source>
</evidence>
<keyword evidence="11" id="KW-0812">Transmembrane</keyword>
<evidence type="ECO:0000256" key="3">
    <source>
        <dbReference type="ARBA" id="ARBA00010617"/>
    </source>
</evidence>
<dbReference type="GO" id="GO:0020037">
    <property type="term" value="F:heme binding"/>
    <property type="evidence" value="ECO:0007669"/>
    <property type="project" value="InterPro"/>
</dbReference>
<organism evidence="12 13">
    <name type="scientific">Crucibulum laeve</name>
    <dbReference type="NCBI Taxonomy" id="68775"/>
    <lineage>
        <taxon>Eukaryota</taxon>
        <taxon>Fungi</taxon>
        <taxon>Dikarya</taxon>
        <taxon>Basidiomycota</taxon>
        <taxon>Agaricomycotina</taxon>
        <taxon>Agaricomycetes</taxon>
        <taxon>Agaricomycetidae</taxon>
        <taxon>Agaricales</taxon>
        <taxon>Agaricineae</taxon>
        <taxon>Nidulariaceae</taxon>
        <taxon>Crucibulum</taxon>
    </lineage>
</organism>
<dbReference type="PANTHER" id="PTHR46300:SF5">
    <property type="entry name" value="CYTOCHROME P450"/>
    <property type="match status" value="1"/>
</dbReference>
<evidence type="ECO:0000256" key="9">
    <source>
        <dbReference type="PIRSR" id="PIRSR602401-1"/>
    </source>
</evidence>
<dbReference type="GO" id="GO:0004497">
    <property type="term" value="F:monooxygenase activity"/>
    <property type="evidence" value="ECO:0007669"/>
    <property type="project" value="UniProtKB-KW"/>
</dbReference>
<dbReference type="GO" id="GO:0005506">
    <property type="term" value="F:iron ion binding"/>
    <property type="evidence" value="ECO:0007669"/>
    <property type="project" value="InterPro"/>
</dbReference>
<dbReference type="STRING" id="68775.A0A5C3LXA9"/>
<evidence type="ECO:0000256" key="11">
    <source>
        <dbReference type="SAM" id="Phobius"/>
    </source>
</evidence>
<evidence type="ECO:0000256" key="10">
    <source>
        <dbReference type="RuleBase" id="RU000461"/>
    </source>
</evidence>
<keyword evidence="4 9" id="KW-0349">Heme</keyword>
<evidence type="ECO:0000256" key="7">
    <source>
        <dbReference type="ARBA" id="ARBA00023004"/>
    </source>
</evidence>
<name>A0A5C3LXA9_9AGAR</name>
<evidence type="ECO:0000256" key="5">
    <source>
        <dbReference type="ARBA" id="ARBA00022723"/>
    </source>
</evidence>
<comment type="pathway">
    <text evidence="2">Secondary metabolite biosynthesis.</text>
</comment>